<dbReference type="GO" id="GO:0005524">
    <property type="term" value="F:ATP binding"/>
    <property type="evidence" value="ECO:0007669"/>
    <property type="project" value="InterPro"/>
</dbReference>
<evidence type="ECO:0000259" key="5">
    <source>
        <dbReference type="PROSITE" id="PS51192"/>
    </source>
</evidence>
<evidence type="ECO:0000313" key="7">
    <source>
        <dbReference type="EMBL" id="ADP81015.1"/>
    </source>
</evidence>
<feature type="region of interest" description="Disordered" evidence="3">
    <location>
        <begin position="1"/>
        <end position="40"/>
    </location>
</feature>
<evidence type="ECO:0000256" key="2">
    <source>
        <dbReference type="PROSITE-ProRule" id="PRU00325"/>
    </source>
</evidence>
<dbReference type="SUPFAM" id="SSF52540">
    <property type="entry name" value="P-loop containing nucleoside triphosphate hydrolases"/>
    <property type="match status" value="2"/>
</dbReference>
<dbReference type="SMART" id="SM00487">
    <property type="entry name" value="DEXDc"/>
    <property type="match status" value="1"/>
</dbReference>
<feature type="region of interest" description="Disordered" evidence="3">
    <location>
        <begin position="181"/>
        <end position="212"/>
    </location>
</feature>
<dbReference type="Pfam" id="PF04434">
    <property type="entry name" value="SWIM"/>
    <property type="match status" value="1"/>
</dbReference>
<evidence type="ECO:0000259" key="6">
    <source>
        <dbReference type="PROSITE" id="PS51194"/>
    </source>
</evidence>
<dbReference type="SMART" id="SM00490">
    <property type="entry name" value="HELICc"/>
    <property type="match status" value="1"/>
</dbReference>
<dbReference type="eggNOG" id="COG0553">
    <property type="taxonomic scope" value="Bacteria"/>
</dbReference>
<evidence type="ECO:0000256" key="1">
    <source>
        <dbReference type="ARBA" id="ARBA00022801"/>
    </source>
</evidence>
<dbReference type="PROSITE" id="PS51194">
    <property type="entry name" value="HELICASE_CTER"/>
    <property type="match status" value="1"/>
</dbReference>
<feature type="domain" description="Helicase C-terminal" evidence="6">
    <location>
        <begin position="1122"/>
        <end position="1278"/>
    </location>
</feature>
<evidence type="ECO:0000256" key="3">
    <source>
        <dbReference type="SAM" id="MobiDB-lite"/>
    </source>
</evidence>
<dbReference type="EMBL" id="CP002299">
    <property type="protein sequence ID" value="ADP81015.1"/>
    <property type="molecule type" value="Genomic_DNA"/>
</dbReference>
<dbReference type="Proteomes" id="UP000002484">
    <property type="component" value="Chromosome"/>
</dbReference>
<dbReference type="InterPro" id="IPR038718">
    <property type="entry name" value="SNF2-like_sf"/>
</dbReference>
<dbReference type="InterPro" id="IPR014001">
    <property type="entry name" value="Helicase_ATP-bd"/>
</dbReference>
<protein>
    <submittedName>
        <fullName evidence="7">SNF2-related protein</fullName>
    </submittedName>
</protein>
<dbReference type="InterPro" id="IPR049730">
    <property type="entry name" value="SNF2/RAD54-like_C"/>
</dbReference>
<keyword evidence="2" id="KW-0862">Zinc</keyword>
<dbReference type="PROSITE" id="PS51192">
    <property type="entry name" value="HELICASE_ATP_BIND_1"/>
    <property type="match status" value="1"/>
</dbReference>
<dbReference type="PROSITE" id="PS50966">
    <property type="entry name" value="ZF_SWIM"/>
    <property type="match status" value="1"/>
</dbReference>
<name>E3JAG4_PSEI1</name>
<keyword evidence="8" id="KW-1185">Reference proteome</keyword>
<dbReference type="CDD" id="cd18012">
    <property type="entry name" value="DEXQc_arch_SWI2_SNF2"/>
    <property type="match status" value="1"/>
</dbReference>
<keyword evidence="2" id="KW-0863">Zinc-finger</keyword>
<dbReference type="GO" id="GO:0008270">
    <property type="term" value="F:zinc ion binding"/>
    <property type="evidence" value="ECO:0007669"/>
    <property type="project" value="UniProtKB-KW"/>
</dbReference>
<sequence>MSPAPGDRGNEPGNGPVGHGLSGSGSPVDGPPGGTPASVTGLRQAVSSATYARGTSYALRGNVDQAAWKGELGELRGLVRGSGGQRYTTIARVQPDDHTAGAGAGPASWRFVSGRCSCPVGVNCKHVVALVLAVAGGGLDDADAPDPAARGSAAHDAALQALEHVAAAARRAGPVTVGATALRGASGPGRRGTAKAGAAAPALEGRTPSAGPRALEGATRLAAPGWARSLGDLLGLAADGGSGDHGEPRARGGATPLAIELSLEVDGPPGGSDPRVTARLVRPGRTGWVGAVGWDQLTAWHHVVEFVPEQVRLLREVFALYRAGQQGHGYGYQAGEGRRIDLTAFGSRHLWPMLAEAAQLGVGLVHGRKRLGAIAPPRAADLVVDIARREEGDDGATLTIGSVLRFDGVLAPDLVPVAFVGADGHGVVCVERAQLDGRAHHRDWRIRLASLSEPAAPALRRLAADGRSLAVPAAAEERFREEFLPRLRRLAPVVSGDESFDVPEPVAPALVLRASYGDAHELDLAWEWAYEIGGESRRVPLRPAGGDDGPAWRDPHAERQVLAALDLPPAVADLLHAARDGAAHPAPAAHPGDQPTLPTPAPSRFEGAETMRVTTEVLPLLAGQAGLRVEVAGAAADYREVGDSLRITVTTDQADGETDWFDLGVTVTVDGREVPFRELFLALGRGEEYLLLPDGAYFSLGVPELAALRRLIEEARALTEQPGRGLRISRFQAGLWAEFAALGVVERQAEAWRRQVGGLLALTTPNPGLRPPATLAATLRPYQLDGFRWLAFLWENQLGGILADDMGLGKTLQALALICHAKQSATARGSTGADRTAGVTGPAGAREPAGADDAAGADEDDRPTGTAGSAFAPFLVVAPTSVVSNWAAEAHRFAPGLRTAVIVDTERRRGVALRDLAAEADVVLTSYTLFRLEFDDYAALTWSALVLDEAQMVKNHLSKAYQCARLLPAPFKLAITGTPMENNLMELWSLLSITAPGLFPNPTRFREYYALPIERRHDRELLTRLRARIRPLLLRRTKEQAAPELPPKQEQVLEIDLHPRHRRLYQTQLQRERQKVLGLVNDLNRNRLTILRSLTLLRQLSLHAGLVDDGQARLPSAKIDTLLEQLTHVVAGGHRALVFSQFTGFLGKVRAELGDAGVEYCYLDGRTRDRADVVERFRSGKASVFLISLKAGGFGLNLTEADYCFLLDPWWNPATEAQAVDRTHRIGQTRNVLVYRLVARDTIEEKVMALKARKARLFSGVIDDGDAFGASLTAEDVRHLFA</sequence>
<dbReference type="Pfam" id="PF00176">
    <property type="entry name" value="SNF2-rel_dom"/>
    <property type="match status" value="1"/>
</dbReference>
<keyword evidence="2" id="KW-0479">Metal-binding</keyword>
<evidence type="ECO:0000259" key="4">
    <source>
        <dbReference type="PROSITE" id="PS50966"/>
    </source>
</evidence>
<dbReference type="eggNOG" id="COG4715">
    <property type="taxonomic scope" value="Bacteria"/>
</dbReference>
<dbReference type="InParanoid" id="E3JAG4"/>
<feature type="domain" description="SWIM-type" evidence="4">
    <location>
        <begin position="87"/>
        <end position="135"/>
    </location>
</feature>
<organism evidence="7 8">
    <name type="scientific">Pseudofrankia inefficax (strain DSM 45817 / CECT 9037 / DDB 130130 / EuI1c)</name>
    <name type="common">Frankia inefficax</name>
    <dbReference type="NCBI Taxonomy" id="298654"/>
    <lineage>
        <taxon>Bacteria</taxon>
        <taxon>Bacillati</taxon>
        <taxon>Actinomycetota</taxon>
        <taxon>Actinomycetes</taxon>
        <taxon>Frankiales</taxon>
        <taxon>Frankiaceae</taxon>
        <taxon>Pseudofrankia</taxon>
    </lineage>
</organism>
<dbReference type="PANTHER" id="PTHR10799">
    <property type="entry name" value="SNF2/RAD54 HELICASE FAMILY"/>
    <property type="match status" value="1"/>
</dbReference>
<dbReference type="KEGG" id="fri:FraEuI1c_2990"/>
<dbReference type="InterPro" id="IPR000330">
    <property type="entry name" value="SNF2_N"/>
</dbReference>
<dbReference type="STRING" id="298654.FraEuI1c_2990"/>
<dbReference type="InterPro" id="IPR001650">
    <property type="entry name" value="Helicase_C-like"/>
</dbReference>
<dbReference type="CDD" id="cd18793">
    <property type="entry name" value="SF2_C_SNF"/>
    <property type="match status" value="1"/>
</dbReference>
<dbReference type="Gene3D" id="3.40.50.300">
    <property type="entry name" value="P-loop containing nucleotide triphosphate hydrolases"/>
    <property type="match status" value="1"/>
</dbReference>
<feature type="domain" description="Helicase ATP-binding" evidence="5">
    <location>
        <begin position="791"/>
        <end position="997"/>
    </location>
</feature>
<keyword evidence="1" id="KW-0378">Hydrolase</keyword>
<dbReference type="Pfam" id="PF00271">
    <property type="entry name" value="Helicase_C"/>
    <property type="match status" value="1"/>
</dbReference>
<feature type="compositionally biased region" description="Low complexity" evidence="3">
    <location>
        <begin position="842"/>
        <end position="854"/>
    </location>
</feature>
<accession>E3JAG4</accession>
<gene>
    <name evidence="7" type="ordered locus">FraEuI1c_2990</name>
</gene>
<reference evidence="7 8" key="1">
    <citation type="submission" date="2010-10" db="EMBL/GenBank/DDBJ databases">
        <title>Complete sequence of Frankia sp. EuI1c.</title>
        <authorList>
            <consortium name="US DOE Joint Genome Institute"/>
            <person name="Lucas S."/>
            <person name="Copeland A."/>
            <person name="Lapidus A."/>
            <person name="Cheng J.-F."/>
            <person name="Bruce D."/>
            <person name="Goodwin L."/>
            <person name="Pitluck S."/>
            <person name="Chertkov O."/>
            <person name="Detter J.C."/>
            <person name="Han C."/>
            <person name="Tapia R."/>
            <person name="Land M."/>
            <person name="Hauser L."/>
            <person name="Jeffries C."/>
            <person name="Kyrpides N."/>
            <person name="Ivanova N."/>
            <person name="Mikhailova N."/>
            <person name="Beauchemin N."/>
            <person name="Sen A."/>
            <person name="Sur S.A."/>
            <person name="Gtari M."/>
            <person name="Wall L."/>
            <person name="Tisa L."/>
            <person name="Woyke T."/>
        </authorList>
    </citation>
    <scope>NUCLEOTIDE SEQUENCE [LARGE SCALE GENOMIC DNA]</scope>
    <source>
        <strain evidence="8">DSM 45817 / CECT 9037 / EuI1c</strain>
    </source>
</reference>
<feature type="region of interest" description="Disordered" evidence="3">
    <location>
        <begin position="829"/>
        <end position="865"/>
    </location>
</feature>
<dbReference type="GO" id="GO:0016787">
    <property type="term" value="F:hydrolase activity"/>
    <property type="evidence" value="ECO:0007669"/>
    <property type="project" value="UniProtKB-KW"/>
</dbReference>
<proteinExistence type="predicted"/>
<dbReference type="InterPro" id="IPR007527">
    <property type="entry name" value="Znf_SWIM"/>
</dbReference>
<dbReference type="HOGENOM" id="CLU_000315_21_0_11"/>
<dbReference type="InterPro" id="IPR027417">
    <property type="entry name" value="P-loop_NTPase"/>
</dbReference>
<dbReference type="Gene3D" id="3.40.50.10810">
    <property type="entry name" value="Tandem AAA-ATPase domain"/>
    <property type="match status" value="1"/>
</dbReference>
<evidence type="ECO:0000313" key="8">
    <source>
        <dbReference type="Proteomes" id="UP000002484"/>
    </source>
</evidence>